<accession>A0A8E3BJV1</accession>
<evidence type="ECO:0000256" key="9">
    <source>
        <dbReference type="SAM" id="MobiDB-lite"/>
    </source>
</evidence>
<keyword evidence="5" id="KW-0732">Signal</keyword>
<dbReference type="Pfam" id="PF20628">
    <property type="entry name" value="Dyp_perox_C"/>
    <property type="match status" value="1"/>
</dbReference>
<evidence type="ECO:0000313" key="12">
    <source>
        <dbReference type="EMBL" id="EWC63243.1"/>
    </source>
</evidence>
<dbReference type="InterPro" id="IPR048327">
    <property type="entry name" value="Dyp_perox_N"/>
</dbReference>
<dbReference type="InterPro" id="IPR048328">
    <property type="entry name" value="Dyp_perox_C"/>
</dbReference>
<protein>
    <submittedName>
        <fullName evidence="12">Ferrous iron transport peroxidase EfeB</fullName>
    </submittedName>
</protein>
<evidence type="ECO:0000256" key="8">
    <source>
        <dbReference type="ARBA" id="ARBA00025737"/>
    </source>
</evidence>
<evidence type="ECO:0000256" key="1">
    <source>
        <dbReference type="ARBA" id="ARBA00001970"/>
    </source>
</evidence>
<proteinExistence type="inferred from homology"/>
<dbReference type="GO" id="GO:0004601">
    <property type="term" value="F:peroxidase activity"/>
    <property type="evidence" value="ECO:0007669"/>
    <property type="project" value="UniProtKB-KW"/>
</dbReference>
<evidence type="ECO:0000313" key="13">
    <source>
        <dbReference type="Proteomes" id="UP000019277"/>
    </source>
</evidence>
<dbReference type="Pfam" id="PF04261">
    <property type="entry name" value="Dyp_perox_N"/>
    <property type="match status" value="1"/>
</dbReference>
<dbReference type="AlphaFoldDB" id="W7ISC0"/>
<keyword evidence="13" id="KW-1185">Reference proteome</keyword>
<sequence>MTTGLIAGCETRSDEPHGRPALPAPVPAAGEHQAGITEPRDAQPNLLVVVADLDGTAAVGPVLAELGRTVLALTAGTDPRLLGLAPGDLTVTIGIGPRIVRLCDPALPGATDLPPFSREEITDRERGGDLLVQVCASDAVLLSAAASALLDRAGVRERWRQSGRRGPGVALAEDRTAPRNLLGFVDGVVGPHTPAERRRDLWLAGPPPVAGGTIAVLRRMEPDLRRFATLSTPDQEAAIGRHRDTGVPLSGGSAAAGPDLGAKTPDGRYLVPADAHARRADAGAIGVGLMLRRSYSTDEPAPGLLFACFQNDLRTFTTTLTHMERSDALPPSPRPRRARPSWCSRGSTGNGRSAPPCSPAAEPGAEKPSPPAPTPGCRRGPRANADEVTVLAAAATLALATAGTAADPVDTADDLLDNGIGLLSGSGNGLLGGGAGGGGLLGSDLLDG</sequence>
<dbReference type="eggNOG" id="COG2837">
    <property type="taxonomic scope" value="Bacteria"/>
</dbReference>
<evidence type="ECO:0000256" key="7">
    <source>
        <dbReference type="ARBA" id="ARBA00023004"/>
    </source>
</evidence>
<organism evidence="12 13">
    <name type="scientific">Actinokineospora spheciospongiae</name>
    <dbReference type="NCBI Taxonomy" id="909613"/>
    <lineage>
        <taxon>Bacteria</taxon>
        <taxon>Bacillati</taxon>
        <taxon>Actinomycetota</taxon>
        <taxon>Actinomycetes</taxon>
        <taxon>Pseudonocardiales</taxon>
        <taxon>Pseudonocardiaceae</taxon>
        <taxon>Actinokineospora</taxon>
    </lineage>
</organism>
<evidence type="ECO:0000256" key="4">
    <source>
        <dbReference type="ARBA" id="ARBA00022723"/>
    </source>
</evidence>
<keyword evidence="3" id="KW-0349">Heme</keyword>
<accession>W7ISC0</accession>
<evidence type="ECO:0000259" key="10">
    <source>
        <dbReference type="Pfam" id="PF04261"/>
    </source>
</evidence>
<dbReference type="Proteomes" id="UP000019277">
    <property type="component" value="Unassembled WGS sequence"/>
</dbReference>
<feature type="domain" description="Dyp-type peroxidase C-terminal" evidence="11">
    <location>
        <begin position="178"/>
        <end position="323"/>
    </location>
</feature>
<dbReference type="PANTHER" id="PTHR30521:SF4">
    <property type="entry name" value="DEFERROCHELATASE"/>
    <property type="match status" value="1"/>
</dbReference>
<feature type="region of interest" description="Disordered" evidence="9">
    <location>
        <begin position="236"/>
        <end position="262"/>
    </location>
</feature>
<reference evidence="12 13" key="1">
    <citation type="journal article" date="2014" name="Genome Announc.">
        <title>Draft Genome Sequence of the Antitrypanosomally Active Sponge-Associated Bacterium Actinokineospora sp. Strain EG49.</title>
        <authorList>
            <person name="Harjes J."/>
            <person name="Ryu T."/>
            <person name="Abdelmohsen U.R."/>
            <person name="Moitinho-Silva L."/>
            <person name="Horn H."/>
            <person name="Ravasi T."/>
            <person name="Hentschel U."/>
        </authorList>
    </citation>
    <scope>NUCLEOTIDE SEQUENCE [LARGE SCALE GENOMIC DNA]</scope>
    <source>
        <strain evidence="12 13">EG49</strain>
    </source>
</reference>
<dbReference type="RefSeq" id="WP_233427463.1">
    <property type="nucleotide sequence ID" value="NZ_AYXG01000051.1"/>
</dbReference>
<evidence type="ECO:0000256" key="6">
    <source>
        <dbReference type="ARBA" id="ARBA00023002"/>
    </source>
</evidence>
<keyword evidence="4" id="KW-0479">Metal-binding</keyword>
<feature type="region of interest" description="Disordered" evidence="9">
    <location>
        <begin position="322"/>
        <end position="382"/>
    </location>
</feature>
<comment type="similarity">
    <text evidence="8">Belongs to the DyP-type peroxidase family.</text>
</comment>
<dbReference type="GO" id="GO:0046872">
    <property type="term" value="F:metal ion binding"/>
    <property type="evidence" value="ECO:0007669"/>
    <property type="project" value="UniProtKB-KW"/>
</dbReference>
<dbReference type="STRING" id="909613.UO65_1457"/>
<dbReference type="GO" id="GO:0020037">
    <property type="term" value="F:heme binding"/>
    <property type="evidence" value="ECO:0007669"/>
    <property type="project" value="InterPro"/>
</dbReference>
<name>W7ISC0_9PSEU</name>
<dbReference type="NCBIfam" id="TIGR01413">
    <property type="entry name" value="Dyp_perox_fam"/>
    <property type="match status" value="1"/>
</dbReference>
<dbReference type="EMBL" id="AYXG01000051">
    <property type="protein sequence ID" value="EWC63243.1"/>
    <property type="molecule type" value="Genomic_DNA"/>
</dbReference>
<keyword evidence="2 12" id="KW-0575">Peroxidase</keyword>
<keyword evidence="6" id="KW-0560">Oxidoreductase</keyword>
<dbReference type="PANTHER" id="PTHR30521">
    <property type="entry name" value="DEFERROCHELATASE/PEROXIDASE"/>
    <property type="match status" value="1"/>
</dbReference>
<dbReference type="SUPFAM" id="SSF54909">
    <property type="entry name" value="Dimeric alpha+beta barrel"/>
    <property type="match status" value="1"/>
</dbReference>
<evidence type="ECO:0000256" key="2">
    <source>
        <dbReference type="ARBA" id="ARBA00022559"/>
    </source>
</evidence>
<evidence type="ECO:0000256" key="5">
    <source>
        <dbReference type="ARBA" id="ARBA00022729"/>
    </source>
</evidence>
<comment type="caution">
    <text evidence="12">The sequence shown here is derived from an EMBL/GenBank/DDBJ whole genome shotgun (WGS) entry which is preliminary data.</text>
</comment>
<keyword evidence="7" id="KW-0408">Iron</keyword>
<dbReference type="InterPro" id="IPR006314">
    <property type="entry name" value="Dyp_peroxidase"/>
</dbReference>
<feature type="domain" description="Dyp-type peroxidase N-terminal" evidence="10">
    <location>
        <begin position="33"/>
        <end position="154"/>
    </location>
</feature>
<dbReference type="PROSITE" id="PS51404">
    <property type="entry name" value="DYP_PEROXIDASE"/>
    <property type="match status" value="1"/>
</dbReference>
<comment type="cofactor">
    <cofactor evidence="1">
        <name>heme b</name>
        <dbReference type="ChEBI" id="CHEBI:60344"/>
    </cofactor>
</comment>
<feature type="region of interest" description="Disordered" evidence="9">
    <location>
        <begin position="1"/>
        <end position="40"/>
    </location>
</feature>
<gene>
    <name evidence="12" type="ORF">UO65_1457</name>
</gene>
<dbReference type="PATRIC" id="fig|909613.9.peg.1469"/>
<evidence type="ECO:0000256" key="3">
    <source>
        <dbReference type="ARBA" id="ARBA00022617"/>
    </source>
</evidence>
<dbReference type="InterPro" id="IPR011008">
    <property type="entry name" value="Dimeric_a/b-barrel"/>
</dbReference>
<evidence type="ECO:0000259" key="11">
    <source>
        <dbReference type="Pfam" id="PF20628"/>
    </source>
</evidence>
<dbReference type="GO" id="GO:0005829">
    <property type="term" value="C:cytosol"/>
    <property type="evidence" value="ECO:0007669"/>
    <property type="project" value="TreeGrafter"/>
</dbReference>